<dbReference type="STRING" id="1414654.BFR47_13380"/>
<comment type="similarity">
    <text evidence="2">Belongs to the HPF/YfiA ribosome-associated protein family. Short HPF subfamily.</text>
</comment>
<dbReference type="Proteomes" id="UP000243073">
    <property type="component" value="Unassembled WGS sequence"/>
</dbReference>
<dbReference type="GO" id="GO:0045900">
    <property type="term" value="P:negative regulation of translational elongation"/>
    <property type="evidence" value="ECO:0007669"/>
    <property type="project" value="TreeGrafter"/>
</dbReference>
<gene>
    <name evidence="6" type="ORF">BFR47_13380</name>
</gene>
<evidence type="ECO:0000256" key="4">
    <source>
        <dbReference type="ARBA" id="ARBA00041148"/>
    </source>
</evidence>
<dbReference type="PANTHER" id="PTHR33231:SF1">
    <property type="entry name" value="30S RIBOSOMAL PROTEIN"/>
    <property type="match status" value="1"/>
</dbReference>
<comment type="subunit">
    <text evidence="3">Associates exclusively with 100S ribosomes, which are dimers of 70S ribosomes.</text>
</comment>
<dbReference type="InterPro" id="IPR050574">
    <property type="entry name" value="HPF/YfiA_ribosome-assoc"/>
</dbReference>
<evidence type="ECO:0000256" key="1">
    <source>
        <dbReference type="ARBA" id="ARBA00022845"/>
    </source>
</evidence>
<dbReference type="NCBIfam" id="NF007780">
    <property type="entry name" value="PRK10470.1"/>
    <property type="match status" value="1"/>
</dbReference>
<evidence type="ECO:0000313" key="7">
    <source>
        <dbReference type="Proteomes" id="UP000243073"/>
    </source>
</evidence>
<dbReference type="Pfam" id="PF02482">
    <property type="entry name" value="Ribosomal_S30AE"/>
    <property type="match status" value="1"/>
</dbReference>
<dbReference type="Gene3D" id="3.30.160.100">
    <property type="entry name" value="Ribosome hibernation promotion factor-like"/>
    <property type="match status" value="1"/>
</dbReference>
<evidence type="ECO:0000313" key="6">
    <source>
        <dbReference type="EMBL" id="OIN10250.1"/>
    </source>
</evidence>
<dbReference type="FunFam" id="3.30.160.100:FF:000001">
    <property type="entry name" value="Ribosome hibernation promoting factor"/>
    <property type="match status" value="1"/>
</dbReference>
<evidence type="ECO:0000256" key="2">
    <source>
        <dbReference type="ARBA" id="ARBA00038434"/>
    </source>
</evidence>
<keyword evidence="1" id="KW-0810">Translation regulation</keyword>
<evidence type="ECO:0000256" key="5">
    <source>
        <dbReference type="ARBA" id="ARBA00041319"/>
    </source>
</evidence>
<dbReference type="PANTHER" id="PTHR33231">
    <property type="entry name" value="30S RIBOSOMAL PROTEIN"/>
    <property type="match status" value="1"/>
</dbReference>
<dbReference type="AlphaFoldDB" id="A0A1J4QH95"/>
<protein>
    <recommendedName>
        <fullName evidence="4">Ribosome hibernation promoting factor</fullName>
    </recommendedName>
    <alternativeName>
        <fullName evidence="5">Hibernation factor HPF</fullName>
    </alternativeName>
</protein>
<name>A0A1J4QH95_9GAMM</name>
<dbReference type="NCBIfam" id="TIGR00741">
    <property type="entry name" value="yfiA"/>
    <property type="match status" value="1"/>
</dbReference>
<dbReference type="GO" id="GO:0043024">
    <property type="term" value="F:ribosomal small subunit binding"/>
    <property type="evidence" value="ECO:0007669"/>
    <property type="project" value="TreeGrafter"/>
</dbReference>
<dbReference type="CDD" id="cd00552">
    <property type="entry name" value="RaiA"/>
    <property type="match status" value="1"/>
</dbReference>
<organism evidence="6 7">
    <name type="scientific">Oceanisphaera psychrotolerans</name>
    <dbReference type="NCBI Taxonomy" id="1414654"/>
    <lineage>
        <taxon>Bacteria</taxon>
        <taxon>Pseudomonadati</taxon>
        <taxon>Pseudomonadota</taxon>
        <taxon>Gammaproteobacteria</taxon>
        <taxon>Aeromonadales</taxon>
        <taxon>Aeromonadaceae</taxon>
        <taxon>Oceanisphaera</taxon>
    </lineage>
</organism>
<dbReference type="OrthoDB" id="9795980at2"/>
<proteinExistence type="inferred from homology"/>
<dbReference type="InterPro" id="IPR003489">
    <property type="entry name" value="RHF/RaiA"/>
</dbReference>
<accession>A0A1J4QH95</accession>
<reference evidence="6 7" key="1">
    <citation type="submission" date="2016-07" db="EMBL/GenBank/DDBJ databases">
        <title>Draft Genome Sequence of Oceanisphaera psychrotolerans, isolated from coastal sediment samples.</title>
        <authorList>
            <person name="Zhuo S."/>
            <person name="Ruan Z."/>
        </authorList>
    </citation>
    <scope>NUCLEOTIDE SEQUENCE [LARGE SCALE GENOMIC DNA]</scope>
    <source>
        <strain evidence="6 7">LAM-WHM-ZC</strain>
    </source>
</reference>
<dbReference type="GO" id="GO:0022627">
    <property type="term" value="C:cytosolic small ribosomal subunit"/>
    <property type="evidence" value="ECO:0007669"/>
    <property type="project" value="TreeGrafter"/>
</dbReference>
<sequence>MQINLTGHHVEITDSLRDYVNSKFSKLERHFDNMTNAHVILNVEKLQQIAEANIHVSGGEVFANSQHEDMYAAIDGLIDKLDRQIIKHKEKLKQK</sequence>
<comment type="caution">
    <text evidence="6">The sequence shown here is derived from an EMBL/GenBank/DDBJ whole genome shotgun (WGS) entry which is preliminary data.</text>
</comment>
<dbReference type="RefSeq" id="WP_071472488.1">
    <property type="nucleotide sequence ID" value="NZ_MDKE01000017.1"/>
</dbReference>
<evidence type="ECO:0000256" key="3">
    <source>
        <dbReference type="ARBA" id="ARBA00038695"/>
    </source>
</evidence>
<dbReference type="SUPFAM" id="SSF69754">
    <property type="entry name" value="Ribosome binding protein Y (YfiA homologue)"/>
    <property type="match status" value="1"/>
</dbReference>
<dbReference type="InterPro" id="IPR036567">
    <property type="entry name" value="RHF-like"/>
</dbReference>
<dbReference type="EMBL" id="MDKE01000017">
    <property type="protein sequence ID" value="OIN10250.1"/>
    <property type="molecule type" value="Genomic_DNA"/>
</dbReference>
<keyword evidence="7" id="KW-1185">Reference proteome</keyword>